<protein>
    <recommendedName>
        <fullName evidence="2">2EXR domain-containing protein</fullName>
    </recommendedName>
</protein>
<dbReference type="AlphaFoldDB" id="A0AAN9YWR2"/>
<keyword evidence="4" id="KW-1185">Reference proteome</keyword>
<evidence type="ECO:0000259" key="2">
    <source>
        <dbReference type="Pfam" id="PF20150"/>
    </source>
</evidence>
<comment type="caution">
    <text evidence="3">The sequence shown here is derived from an EMBL/GenBank/DDBJ whole genome shotgun (WGS) entry which is preliminary data.</text>
</comment>
<evidence type="ECO:0000313" key="4">
    <source>
        <dbReference type="Proteomes" id="UP001320420"/>
    </source>
</evidence>
<sequence>MDKDVEKPCPLPSSSSTPSSFPQFSRLPTELRLQIWRQAMPRRNIAVRFKQDLDAWNWADEAIWWMCYQIRLDSARPAPRLPPAAQASREAREEVLRWYGGSLEIEPAAMLGGLRGLDEATRAEFRRPHVRRLNLHRDVIEWPGSNRWARPSVPIHDVLFRGACLSGVRHVSVEYEWCGDRNLRRLADAILDETWPLQTLTVTAVDRRRRHQYQIRLARRPPNPMHVQDHGEVGEALLRRHPAVLMPWVKPDEAAAAAARRPGPGFAFFLVLRQSELDDAHFLESLRTEMRPPWEQPVLHNNTKSQRFGMNIRADVTLWLQLMKANPALLRSTSHYPQGSRTADQSIPCHGFCSSGYGLPDSQEPWNSYCLVDNINWEDSRYKLD</sequence>
<feature type="region of interest" description="Disordered" evidence="1">
    <location>
        <begin position="1"/>
        <end position="23"/>
    </location>
</feature>
<gene>
    <name evidence="3" type="ORF">SLS62_001503</name>
</gene>
<dbReference type="PANTHER" id="PTHR35910:SF6">
    <property type="entry name" value="2EXR DOMAIN-CONTAINING PROTEIN"/>
    <property type="match status" value="1"/>
</dbReference>
<evidence type="ECO:0000313" key="3">
    <source>
        <dbReference type="EMBL" id="KAK7756665.1"/>
    </source>
</evidence>
<name>A0AAN9YWR2_9PEZI</name>
<feature type="domain" description="2EXR" evidence="2">
    <location>
        <begin position="21"/>
        <end position="138"/>
    </location>
</feature>
<feature type="compositionally biased region" description="Low complexity" evidence="1">
    <location>
        <begin position="12"/>
        <end position="23"/>
    </location>
</feature>
<dbReference type="Pfam" id="PF20150">
    <property type="entry name" value="2EXR"/>
    <property type="match status" value="1"/>
</dbReference>
<dbReference type="PANTHER" id="PTHR35910">
    <property type="entry name" value="2EXR DOMAIN-CONTAINING PROTEIN"/>
    <property type="match status" value="1"/>
</dbReference>
<evidence type="ECO:0000256" key="1">
    <source>
        <dbReference type="SAM" id="MobiDB-lite"/>
    </source>
</evidence>
<proteinExistence type="predicted"/>
<dbReference type="InterPro" id="IPR045518">
    <property type="entry name" value="2EXR"/>
</dbReference>
<accession>A0AAN9YWR2</accession>
<dbReference type="EMBL" id="JAKJXP020000006">
    <property type="protein sequence ID" value="KAK7756665.1"/>
    <property type="molecule type" value="Genomic_DNA"/>
</dbReference>
<reference evidence="3 4" key="1">
    <citation type="submission" date="2024-02" db="EMBL/GenBank/DDBJ databases">
        <title>De novo assembly and annotation of 12 fungi associated with fruit tree decline syndrome in Ontario, Canada.</title>
        <authorList>
            <person name="Sulman M."/>
            <person name="Ellouze W."/>
            <person name="Ilyukhin E."/>
        </authorList>
    </citation>
    <scope>NUCLEOTIDE SEQUENCE [LARGE SCALE GENOMIC DNA]</scope>
    <source>
        <strain evidence="3 4">M11/M66-122</strain>
    </source>
</reference>
<dbReference type="Proteomes" id="UP001320420">
    <property type="component" value="Unassembled WGS sequence"/>
</dbReference>
<organism evidence="3 4">
    <name type="scientific">Diatrype stigma</name>
    <dbReference type="NCBI Taxonomy" id="117547"/>
    <lineage>
        <taxon>Eukaryota</taxon>
        <taxon>Fungi</taxon>
        <taxon>Dikarya</taxon>
        <taxon>Ascomycota</taxon>
        <taxon>Pezizomycotina</taxon>
        <taxon>Sordariomycetes</taxon>
        <taxon>Xylariomycetidae</taxon>
        <taxon>Xylariales</taxon>
        <taxon>Diatrypaceae</taxon>
        <taxon>Diatrype</taxon>
    </lineage>
</organism>